<dbReference type="RefSeq" id="WP_161741059.1">
    <property type="nucleotide sequence ID" value="NZ_JAAAMV010000001.1"/>
</dbReference>
<dbReference type="Proteomes" id="UP000665561">
    <property type="component" value="Unassembled WGS sequence"/>
</dbReference>
<accession>A0ABW9XK73</accession>
<name>A0ABW9XK73_9BACL</name>
<feature type="transmembrane region" description="Helical" evidence="2">
    <location>
        <begin position="6"/>
        <end position="26"/>
    </location>
</feature>
<feature type="compositionally biased region" description="Basic and acidic residues" evidence="1">
    <location>
        <begin position="62"/>
        <end position="71"/>
    </location>
</feature>
<reference evidence="3 4" key="1">
    <citation type="submission" date="2020-01" db="EMBL/GenBank/DDBJ databases">
        <title>Paenibacillus soybeanensis sp. nov. isolated from the nodules of soybean (Glycine max(L.) Merr).</title>
        <authorList>
            <person name="Wang H."/>
        </authorList>
    </citation>
    <scope>NUCLEOTIDE SEQUENCE [LARGE SCALE GENOMIC DNA]</scope>
    <source>
        <strain evidence="3 4">T1</strain>
    </source>
</reference>
<protein>
    <submittedName>
        <fullName evidence="3">Uncharacterized protein</fullName>
    </submittedName>
</protein>
<feature type="compositionally biased region" description="Low complexity" evidence="1">
    <location>
        <begin position="139"/>
        <end position="148"/>
    </location>
</feature>
<evidence type="ECO:0000313" key="4">
    <source>
        <dbReference type="Proteomes" id="UP000665561"/>
    </source>
</evidence>
<organism evidence="3 4">
    <name type="scientific">Paenibacillus glycinis</name>
    <dbReference type="NCBI Taxonomy" id="2697035"/>
    <lineage>
        <taxon>Bacteria</taxon>
        <taxon>Bacillati</taxon>
        <taxon>Bacillota</taxon>
        <taxon>Bacilli</taxon>
        <taxon>Bacillales</taxon>
        <taxon>Paenibacillaceae</taxon>
        <taxon>Paenibacillus</taxon>
    </lineage>
</organism>
<evidence type="ECO:0000256" key="2">
    <source>
        <dbReference type="SAM" id="Phobius"/>
    </source>
</evidence>
<evidence type="ECO:0000256" key="1">
    <source>
        <dbReference type="SAM" id="MobiDB-lite"/>
    </source>
</evidence>
<evidence type="ECO:0000313" key="3">
    <source>
        <dbReference type="EMBL" id="NBD22857.1"/>
    </source>
</evidence>
<keyword evidence="4" id="KW-1185">Reference proteome</keyword>
<keyword evidence="2" id="KW-0812">Transmembrane</keyword>
<comment type="caution">
    <text evidence="3">The sequence shown here is derived from an EMBL/GenBank/DDBJ whole genome shotgun (WGS) entry which is preliminary data.</text>
</comment>
<keyword evidence="2" id="KW-0472">Membrane</keyword>
<proteinExistence type="predicted"/>
<feature type="region of interest" description="Disordered" evidence="1">
    <location>
        <begin position="31"/>
        <end position="154"/>
    </location>
</feature>
<sequence>MEELLKLLFSNIYIVIIVVGFLLTLLNKARGKQNPGGNKMPPFGGGGTTGRPAARPLSERPAQPERPRQRDTGLPAQPRPAESRMQSPAAEAESPLRGSLYAPEEPASGEGVSSEFMESRLPGRTMEAAVPQSKGRMIAAPSPSSGGSDSFRVPQGNELRQAFIMAEVLGPPRSKRPLNRK</sequence>
<gene>
    <name evidence="3" type="ORF">GT019_03120</name>
</gene>
<feature type="compositionally biased region" description="Low complexity" evidence="1">
    <location>
        <begin position="50"/>
        <end position="61"/>
    </location>
</feature>
<keyword evidence="2" id="KW-1133">Transmembrane helix</keyword>
<dbReference type="EMBL" id="JAAAMV010000001">
    <property type="protein sequence ID" value="NBD22857.1"/>
    <property type="molecule type" value="Genomic_DNA"/>
</dbReference>